<evidence type="ECO:0000256" key="3">
    <source>
        <dbReference type="ARBA" id="ARBA00012111"/>
    </source>
</evidence>
<proteinExistence type="inferred from homology"/>
<dbReference type="PRINTS" id="PR01270">
    <property type="entry name" value="HDASUPER"/>
</dbReference>
<evidence type="ECO:0000256" key="7">
    <source>
        <dbReference type="ARBA" id="ARBA00023015"/>
    </source>
</evidence>
<reference evidence="13" key="1">
    <citation type="journal article" date="2007" name="Science">
        <title>Draft genome of the filarial nematode parasite Brugia malayi.</title>
        <authorList>
            <person name="Ghedin E."/>
            <person name="Wang S."/>
            <person name="Spiro D."/>
            <person name="Caler E."/>
            <person name="Zhao Q."/>
            <person name="Crabtree J."/>
            <person name="Allen J.E."/>
            <person name="Delcher A.L."/>
            <person name="Guiliano D.B."/>
            <person name="Miranda-Saavedra D."/>
            <person name="Angiuoli S.V."/>
            <person name="Creasy T."/>
            <person name="Amedeo P."/>
            <person name="Haas B."/>
            <person name="El-Sayed N.M."/>
            <person name="Wortman J.R."/>
            <person name="Feldblyum T."/>
            <person name="Tallon L."/>
            <person name="Schatz M."/>
            <person name="Shumway M."/>
            <person name="Koo H."/>
            <person name="Salzberg S.L."/>
            <person name="Schobel S."/>
            <person name="Pertea M."/>
            <person name="Pop M."/>
            <person name="White O."/>
            <person name="Barton G.J."/>
            <person name="Carlow C.K."/>
            <person name="Crawford M.J."/>
            <person name="Daub J."/>
            <person name="Dimmic M.W."/>
            <person name="Estes C.F."/>
            <person name="Foster J.M."/>
            <person name="Ganatra M."/>
            <person name="Gregory W.F."/>
            <person name="Johnson N.M."/>
            <person name="Jin J."/>
            <person name="Komuniecki R."/>
            <person name="Korf I."/>
            <person name="Kumar S."/>
            <person name="Laney S."/>
            <person name="Li B.W."/>
            <person name="Li W."/>
            <person name="Lindblom T.H."/>
            <person name="Lustigman S."/>
            <person name="Ma D."/>
            <person name="Maina C.V."/>
            <person name="Martin D.M."/>
            <person name="McCarter J.P."/>
            <person name="McReynolds L."/>
            <person name="Mitreva M."/>
            <person name="Nutman T.B."/>
            <person name="Parkinson J."/>
            <person name="Peregrin-Alvarez J.M."/>
            <person name="Poole C."/>
            <person name="Ren Q."/>
            <person name="Saunders L."/>
            <person name="Sluder A.E."/>
            <person name="Smith K."/>
            <person name="Stanke M."/>
            <person name="Unnasch T.R."/>
            <person name="Ware J."/>
            <person name="Wei A.D."/>
            <person name="Weil G."/>
            <person name="Williams D.J."/>
            <person name="Zhang Y."/>
            <person name="Williams S.A."/>
            <person name="Fraser-Liggett C."/>
            <person name="Slatko B."/>
            <person name="Blaxter M.L."/>
            <person name="Scott A.L."/>
        </authorList>
    </citation>
    <scope>NUCLEOTIDE SEQUENCE</scope>
    <source>
        <strain evidence="13">FR3</strain>
    </source>
</reference>
<dbReference type="InterPro" id="IPR000286">
    <property type="entry name" value="HDACs"/>
</dbReference>
<dbReference type="EMBL" id="LN854783">
    <property type="protein sequence ID" value="CRZ21769.1"/>
    <property type="molecule type" value="Genomic_DNA"/>
</dbReference>
<evidence type="ECO:0000256" key="5">
    <source>
        <dbReference type="ARBA" id="ARBA00022801"/>
    </source>
</evidence>
<keyword evidence="5" id="KW-0378">Hydrolase</keyword>
<dbReference type="InterPro" id="IPR037138">
    <property type="entry name" value="His_deacetylse_dom_sf"/>
</dbReference>
<dbReference type="GO" id="GO:0040029">
    <property type="term" value="P:epigenetic regulation of gene expression"/>
    <property type="evidence" value="ECO:0007669"/>
    <property type="project" value="TreeGrafter"/>
</dbReference>
<accession>A0A1I9G9U2</accession>
<feature type="region of interest" description="Disordered" evidence="11">
    <location>
        <begin position="92"/>
        <end position="151"/>
    </location>
</feature>
<dbReference type="EC" id="3.5.1.98" evidence="3"/>
<evidence type="ECO:0000256" key="1">
    <source>
        <dbReference type="ARBA" id="ARBA00004123"/>
    </source>
</evidence>
<evidence type="ECO:0000256" key="9">
    <source>
        <dbReference type="ARBA" id="ARBA00023242"/>
    </source>
</evidence>
<comment type="subcellular location">
    <subcellularLocation>
        <location evidence="1">Nucleus</location>
    </subcellularLocation>
</comment>
<feature type="compositionally biased region" description="Polar residues" evidence="11">
    <location>
        <begin position="108"/>
        <end position="118"/>
    </location>
</feature>
<dbReference type="Gene3D" id="3.40.800.20">
    <property type="entry name" value="Histone deacetylase domain"/>
    <property type="match status" value="1"/>
</dbReference>
<keyword evidence="6" id="KW-0156">Chromatin regulator</keyword>
<dbReference type="Pfam" id="PF00850">
    <property type="entry name" value="Hist_deacetyl"/>
    <property type="match status" value="1"/>
</dbReference>
<evidence type="ECO:0000256" key="2">
    <source>
        <dbReference type="ARBA" id="ARBA00007738"/>
    </source>
</evidence>
<dbReference type="InterPro" id="IPR023801">
    <property type="entry name" value="His_deacetylse_dom"/>
</dbReference>
<organism evidence="13">
    <name type="scientific">Brugia malayi</name>
    <name type="common">Filarial nematode worm</name>
    <dbReference type="NCBI Taxonomy" id="6279"/>
    <lineage>
        <taxon>Eukaryota</taxon>
        <taxon>Metazoa</taxon>
        <taxon>Ecdysozoa</taxon>
        <taxon>Nematoda</taxon>
        <taxon>Chromadorea</taxon>
        <taxon>Rhabditida</taxon>
        <taxon>Spirurina</taxon>
        <taxon>Spiruromorpha</taxon>
        <taxon>Filarioidea</taxon>
        <taxon>Onchocercidae</taxon>
        <taxon>Brugia</taxon>
    </lineage>
</organism>
<dbReference type="InterPro" id="IPR023696">
    <property type="entry name" value="Ureohydrolase_dom_sf"/>
</dbReference>
<keyword evidence="9" id="KW-0539">Nucleus</keyword>
<comment type="similarity">
    <text evidence="2">Belongs to the histone deacetylase family. HD type 2 subfamily.</text>
</comment>
<dbReference type="PANTHER" id="PTHR10625">
    <property type="entry name" value="HISTONE DEACETYLASE HDAC1-RELATED"/>
    <property type="match status" value="1"/>
</dbReference>
<keyword evidence="8" id="KW-0804">Transcription</keyword>
<protein>
    <recommendedName>
        <fullName evidence="3">histone deacetylase</fullName>
        <ecNumber evidence="3">3.5.1.98</ecNumber>
    </recommendedName>
</protein>
<feature type="region of interest" description="Disordered" evidence="11">
    <location>
        <begin position="286"/>
        <end position="307"/>
    </location>
</feature>
<dbReference type="GO" id="GO:0141221">
    <property type="term" value="F:histone deacetylase activity, hydrolytic mechanism"/>
    <property type="evidence" value="ECO:0007669"/>
    <property type="project" value="UniProtKB-EC"/>
</dbReference>
<evidence type="ECO:0000256" key="11">
    <source>
        <dbReference type="SAM" id="MobiDB-lite"/>
    </source>
</evidence>
<dbReference type="AlphaFoldDB" id="A0A1I9G9U2"/>
<comment type="catalytic activity">
    <reaction evidence="10">
        <text>N(6)-acetyl-L-lysyl-[histone] + H2O = L-lysyl-[histone] + acetate</text>
        <dbReference type="Rhea" id="RHEA:58196"/>
        <dbReference type="Rhea" id="RHEA-COMP:9845"/>
        <dbReference type="Rhea" id="RHEA-COMP:11338"/>
        <dbReference type="ChEBI" id="CHEBI:15377"/>
        <dbReference type="ChEBI" id="CHEBI:29969"/>
        <dbReference type="ChEBI" id="CHEBI:30089"/>
        <dbReference type="ChEBI" id="CHEBI:61930"/>
        <dbReference type="EC" id="3.5.1.98"/>
    </reaction>
</comment>
<evidence type="ECO:0000313" key="13">
    <source>
        <dbReference type="EMBL" id="CRZ21769.1"/>
    </source>
</evidence>
<evidence type="ECO:0000256" key="6">
    <source>
        <dbReference type="ARBA" id="ARBA00022853"/>
    </source>
</evidence>
<evidence type="ECO:0000256" key="4">
    <source>
        <dbReference type="ARBA" id="ARBA00022491"/>
    </source>
</evidence>
<dbReference type="PANTHER" id="PTHR10625:SF5">
    <property type="entry name" value="HISTONE DEACETYLASE"/>
    <property type="match status" value="1"/>
</dbReference>
<dbReference type="OMA" id="QKVIAIH"/>
<dbReference type="GO" id="GO:0000118">
    <property type="term" value="C:histone deacetylase complex"/>
    <property type="evidence" value="ECO:0007669"/>
    <property type="project" value="TreeGrafter"/>
</dbReference>
<feature type="domain" description="Histone deacetylase" evidence="12">
    <location>
        <begin position="476"/>
        <end position="789"/>
    </location>
</feature>
<evidence type="ECO:0000256" key="8">
    <source>
        <dbReference type="ARBA" id="ARBA00023163"/>
    </source>
</evidence>
<sequence>MRVRLRVHLPIIMENQQQSYTTATVEGPSTAPFGIASDAIDEERLAVLQQIYQQKQVELLSQYQQAQTNLAMQHFTYFQALQTSQQQKQQQQQQQQQQKQSLHDTKTSEQTSSISTLDISEDSDTQVSPSTKDCAGLRNKRSYSGSGQTISQLTKERLKTMITSKMNRIRSESSNVSQATTTVWTTSAASSTTNSASWSSCMEGQSSQQMHTASSVQTPIALSSLHFEPYYIPSTMHAVHGTLQPSDYQLRKVSSEPNLKMRIRAKLLNKSAGPLQSQSSAFAFTQRTSQSGDAPMDTDLGGSTSSADSPTTLLAASPHLIIPSPSLPNLTSPAQIPMDMSALLAQALYSPFFSMPSLIASNPLQPSFSMVDSGLNSNNTLSEGASRNLMKFDTRNQNTLLSLGGYPSLLKQQLRDLVLRRKSLVREEPEDDAALEAQLLSRLQSGSVLSTQLKTGLVYDPAMARHQCFCGNNRNHVEHGERVQSIWSRLQERGLVEKCERVFARKAPLEMLRTVHAATYVTFFAVSPTACLKMEPSQLPVKSFVQLSCGGIGVDSDTYFNDASTQLAARIAVGSLAELALQVAESRLRNGFACIRPPGHHAEYNQAMGFCFLNNVAITVKYLQQRCAEQCSRIAIIDWDVHHGNGTQICFEADPSVLYLSLHRHDNGNFFPGTGAVTEVGVGSGKGYTVNIPFSGEMMDDADYLAAWRVIVAPILNQFKPTFIIVSAGFDAACGHPQALGGYNLSPQLFGYFTLQLMNYAGGRVVLALEGGYDLDTISDSAEECVKALCGESPETAGKLSDEALNAFPKQSAQETIQKVIAIHKKYWPSLTAAQGISSSELQWQAVAQKFASLSV</sequence>
<keyword evidence="7" id="KW-0805">Transcription regulation</keyword>
<reference evidence="13" key="2">
    <citation type="submission" date="2012-12" db="EMBL/GenBank/DDBJ databases">
        <authorList>
            <consortium name="WormBase Consortium"/>
            <person name="Ghedin E."/>
            <person name="Paulini M."/>
        </authorList>
    </citation>
    <scope>NUCLEOTIDE SEQUENCE</scope>
    <source>
        <strain evidence="13">FR3</strain>
    </source>
</reference>
<evidence type="ECO:0000259" key="12">
    <source>
        <dbReference type="Pfam" id="PF00850"/>
    </source>
</evidence>
<dbReference type="SUPFAM" id="SSF52768">
    <property type="entry name" value="Arginase/deacetylase"/>
    <property type="match status" value="1"/>
</dbReference>
<gene>
    <name evidence="13" type="primary">Bma-hda-4</name>
    <name evidence="13" type="ORF">BM_Bm2131</name>
</gene>
<evidence type="ECO:0000256" key="10">
    <source>
        <dbReference type="ARBA" id="ARBA00048287"/>
    </source>
</evidence>
<feature type="compositionally biased region" description="Polar residues" evidence="11">
    <location>
        <begin position="142"/>
        <end position="151"/>
    </location>
</feature>
<keyword evidence="4" id="KW-0678">Repressor</keyword>
<name>A0A1I9G9U2_BRUMA</name>